<name>A0A813RMX0_9BILA</name>
<evidence type="ECO:0000313" key="1">
    <source>
        <dbReference type="EMBL" id="CAF0783372.1"/>
    </source>
</evidence>
<reference evidence="1" key="1">
    <citation type="submission" date="2021-02" db="EMBL/GenBank/DDBJ databases">
        <authorList>
            <person name="Nowell W R."/>
        </authorList>
    </citation>
    <scope>NUCLEOTIDE SEQUENCE</scope>
</reference>
<sequence>MSWQQLNVTIDIIPRNNKWFKQSKNVLFTKQLLANLNGHAVPGKIVAIMGSSGAGISFNEEKKSNLNHM</sequence>
<organism evidence="1 2">
    <name type="scientific">Adineta steineri</name>
    <dbReference type="NCBI Taxonomy" id="433720"/>
    <lineage>
        <taxon>Eukaryota</taxon>
        <taxon>Metazoa</taxon>
        <taxon>Spiralia</taxon>
        <taxon>Gnathifera</taxon>
        <taxon>Rotifera</taxon>
        <taxon>Eurotatoria</taxon>
        <taxon>Bdelloidea</taxon>
        <taxon>Adinetida</taxon>
        <taxon>Adinetidae</taxon>
        <taxon>Adineta</taxon>
    </lineage>
</organism>
<gene>
    <name evidence="1" type="ORF">IZO911_LOCUS5977</name>
</gene>
<proteinExistence type="predicted"/>
<dbReference type="AlphaFoldDB" id="A0A813RMX0"/>
<protein>
    <submittedName>
        <fullName evidence="1">Uncharacterized protein</fullName>
    </submittedName>
</protein>
<dbReference type="EMBL" id="CAJNOE010000036">
    <property type="protein sequence ID" value="CAF0783372.1"/>
    <property type="molecule type" value="Genomic_DNA"/>
</dbReference>
<evidence type="ECO:0000313" key="2">
    <source>
        <dbReference type="Proteomes" id="UP000663860"/>
    </source>
</evidence>
<accession>A0A813RMX0</accession>
<dbReference type="Proteomes" id="UP000663860">
    <property type="component" value="Unassembled WGS sequence"/>
</dbReference>
<comment type="caution">
    <text evidence="1">The sequence shown here is derived from an EMBL/GenBank/DDBJ whole genome shotgun (WGS) entry which is preliminary data.</text>
</comment>